<protein>
    <submittedName>
        <fullName evidence="1">Uncharacterized protein</fullName>
    </submittedName>
</protein>
<evidence type="ECO:0000313" key="1">
    <source>
        <dbReference type="EMBL" id="KAF9524500.1"/>
    </source>
</evidence>
<accession>A0A9P6E8N4</accession>
<evidence type="ECO:0000313" key="2">
    <source>
        <dbReference type="Proteomes" id="UP000807306"/>
    </source>
</evidence>
<organism evidence="1 2">
    <name type="scientific">Crepidotus variabilis</name>
    <dbReference type="NCBI Taxonomy" id="179855"/>
    <lineage>
        <taxon>Eukaryota</taxon>
        <taxon>Fungi</taxon>
        <taxon>Dikarya</taxon>
        <taxon>Basidiomycota</taxon>
        <taxon>Agaricomycotina</taxon>
        <taxon>Agaricomycetes</taxon>
        <taxon>Agaricomycetidae</taxon>
        <taxon>Agaricales</taxon>
        <taxon>Agaricineae</taxon>
        <taxon>Crepidotaceae</taxon>
        <taxon>Crepidotus</taxon>
    </lineage>
</organism>
<sequence length="149" mass="16985">MSQPRNRTVYYIRDARTNEYLRIILGGEVVTGPKVADSFHQWRLYSHGGSNKYLIQNLAGWGRLSPGEFKRSETSYCGLVAVEQNAPHAWTIEASNDCAQPGTVTISLPESSLNIYSHLDNWLFGVHQNFYQPKEWLKCHWILEPASTT</sequence>
<comment type="caution">
    <text evidence="1">The sequence shown here is derived from an EMBL/GenBank/DDBJ whole genome shotgun (WGS) entry which is preliminary data.</text>
</comment>
<dbReference type="Proteomes" id="UP000807306">
    <property type="component" value="Unassembled WGS sequence"/>
</dbReference>
<dbReference type="AlphaFoldDB" id="A0A9P6E8N4"/>
<dbReference type="InterPro" id="IPR035992">
    <property type="entry name" value="Ricin_B-like_lectins"/>
</dbReference>
<keyword evidence="2" id="KW-1185">Reference proteome</keyword>
<name>A0A9P6E8N4_9AGAR</name>
<dbReference type="SUPFAM" id="SSF50370">
    <property type="entry name" value="Ricin B-like lectins"/>
    <property type="match status" value="1"/>
</dbReference>
<dbReference type="EMBL" id="MU157898">
    <property type="protein sequence ID" value="KAF9524500.1"/>
    <property type="molecule type" value="Genomic_DNA"/>
</dbReference>
<proteinExistence type="predicted"/>
<gene>
    <name evidence="1" type="ORF">CPB83DRAFT_861262</name>
</gene>
<reference evidence="1" key="1">
    <citation type="submission" date="2020-11" db="EMBL/GenBank/DDBJ databases">
        <authorList>
            <consortium name="DOE Joint Genome Institute"/>
            <person name="Ahrendt S."/>
            <person name="Riley R."/>
            <person name="Andreopoulos W."/>
            <person name="Labutti K."/>
            <person name="Pangilinan J."/>
            <person name="Ruiz-Duenas F.J."/>
            <person name="Barrasa J.M."/>
            <person name="Sanchez-Garcia M."/>
            <person name="Camarero S."/>
            <person name="Miyauchi S."/>
            <person name="Serrano A."/>
            <person name="Linde D."/>
            <person name="Babiker R."/>
            <person name="Drula E."/>
            <person name="Ayuso-Fernandez I."/>
            <person name="Pacheco R."/>
            <person name="Padilla G."/>
            <person name="Ferreira P."/>
            <person name="Barriuso J."/>
            <person name="Kellner H."/>
            <person name="Castanera R."/>
            <person name="Alfaro M."/>
            <person name="Ramirez L."/>
            <person name="Pisabarro A.G."/>
            <person name="Kuo A."/>
            <person name="Tritt A."/>
            <person name="Lipzen A."/>
            <person name="He G."/>
            <person name="Yan M."/>
            <person name="Ng V."/>
            <person name="Cullen D."/>
            <person name="Martin F."/>
            <person name="Rosso M.-N."/>
            <person name="Henrissat B."/>
            <person name="Hibbett D."/>
            <person name="Martinez A.T."/>
            <person name="Grigoriev I.V."/>
        </authorList>
    </citation>
    <scope>NUCLEOTIDE SEQUENCE</scope>
    <source>
        <strain evidence="1">CBS 506.95</strain>
    </source>
</reference>